<gene>
    <name evidence="2" type="ORF">BFLFYP10_04692</name>
</gene>
<dbReference type="RefSeq" id="WP_156730615.1">
    <property type="nucleotide sequence ID" value="NZ_CACRSZ010000099.1"/>
</dbReference>
<organism evidence="2">
    <name type="scientific">Bacteroides faecis</name>
    <dbReference type="NCBI Taxonomy" id="674529"/>
    <lineage>
        <taxon>Bacteria</taxon>
        <taxon>Pseudomonadati</taxon>
        <taxon>Bacteroidota</taxon>
        <taxon>Bacteroidia</taxon>
        <taxon>Bacteroidales</taxon>
        <taxon>Bacteroidaceae</taxon>
        <taxon>Bacteroides</taxon>
    </lineage>
</organism>
<feature type="region of interest" description="Disordered" evidence="1">
    <location>
        <begin position="371"/>
        <end position="394"/>
    </location>
</feature>
<dbReference type="EMBL" id="CACRSZ010000099">
    <property type="protein sequence ID" value="VYT54242.1"/>
    <property type="molecule type" value="Genomic_DNA"/>
</dbReference>
<evidence type="ECO:0000256" key="1">
    <source>
        <dbReference type="SAM" id="MobiDB-lite"/>
    </source>
</evidence>
<reference evidence="2" key="1">
    <citation type="submission" date="2019-11" db="EMBL/GenBank/DDBJ databases">
        <authorList>
            <person name="Feng L."/>
        </authorList>
    </citation>
    <scope>NUCLEOTIDE SEQUENCE</scope>
    <source>
        <strain evidence="2">BfaecisLFYP10</strain>
    </source>
</reference>
<dbReference type="AlphaFoldDB" id="A0A6N2XJ31"/>
<name>A0A6N2XJ31_9BACE</name>
<sequence length="394" mass="44638">MTDYKVNFKELKSRVGVDDVAYALGYRLDRKAGVGRYIELVLGEDDNRRDTIVVSHPHDKAAQTFFRRNGSKGDVVTLIRENLNSFLVSGKDDWQKIAKVMARFANMPEPEYREDLEYLKSVKPDAVFDESRYEVKPIAEDKVPGFFSLRGISDEMVRELAPFLVLIRDRRNGKFDGYNIGFPYTDEHGDKVKGYEIRGHGSYKSKAAGTDSSASAWVADLSGGNREAVRNVFFCESALDAMAFYQMNKLRLNRDAALVSLGGTFSDRQIIGVMARFPNARAFDCFDNDLAGRIYGLRMMALLEGIPMKISKTENGLRVEAKGKSFDLNPERSLPAQVSEHLGIWYRMGQWLPPKAFKDWNDCLMNKPMEPIVSPNKQDREQNLTGRRNAGLKI</sequence>
<dbReference type="InterPro" id="IPR034154">
    <property type="entry name" value="TOPRIM_DnaG/twinkle"/>
</dbReference>
<dbReference type="CDD" id="cd01029">
    <property type="entry name" value="TOPRIM_primases"/>
    <property type="match status" value="1"/>
</dbReference>
<evidence type="ECO:0000313" key="2">
    <source>
        <dbReference type="EMBL" id="VYT54242.1"/>
    </source>
</evidence>
<accession>A0A6N2XJ31</accession>
<dbReference type="Gene3D" id="3.40.1360.10">
    <property type="match status" value="1"/>
</dbReference>
<proteinExistence type="predicted"/>
<dbReference type="Pfam" id="PF13155">
    <property type="entry name" value="Toprim_2"/>
    <property type="match status" value="1"/>
</dbReference>
<protein>
    <submittedName>
        <fullName evidence="2">Uncharacterized protein</fullName>
    </submittedName>
</protein>